<name>A0ABV2AGN3_9EUKA</name>
<evidence type="ECO:0000313" key="2">
    <source>
        <dbReference type="EMBL" id="MES1918843.1"/>
    </source>
</evidence>
<feature type="transmembrane region" description="Helical" evidence="1">
    <location>
        <begin position="844"/>
        <end position="865"/>
    </location>
</feature>
<evidence type="ECO:0000313" key="3">
    <source>
        <dbReference type="Proteomes" id="UP001439008"/>
    </source>
</evidence>
<feature type="transmembrane region" description="Helical" evidence="1">
    <location>
        <begin position="782"/>
        <end position="804"/>
    </location>
</feature>
<keyword evidence="3" id="KW-1185">Reference proteome</keyword>
<accession>A0ABV2AGN3</accession>
<protein>
    <submittedName>
        <fullName evidence="2">Uncharacterized protein</fullName>
    </submittedName>
</protein>
<proteinExistence type="predicted"/>
<keyword evidence="1" id="KW-1133">Transmembrane helix</keyword>
<feature type="transmembrane region" description="Helical" evidence="1">
    <location>
        <begin position="753"/>
        <end position="770"/>
    </location>
</feature>
<dbReference type="Proteomes" id="UP001439008">
    <property type="component" value="Unassembled WGS sequence"/>
</dbReference>
<comment type="caution">
    <text evidence="2">The sequence shown here is derived from an EMBL/GenBank/DDBJ whole genome shotgun (WGS) entry which is preliminary data.</text>
</comment>
<organism evidence="2 3">
    <name type="scientific">Bonamia ostreae</name>
    <dbReference type="NCBI Taxonomy" id="126728"/>
    <lineage>
        <taxon>Eukaryota</taxon>
        <taxon>Sar</taxon>
        <taxon>Rhizaria</taxon>
        <taxon>Endomyxa</taxon>
        <taxon>Ascetosporea</taxon>
        <taxon>Haplosporida</taxon>
        <taxon>Bonamia</taxon>
    </lineage>
</organism>
<dbReference type="EMBL" id="JBDODL010000137">
    <property type="protein sequence ID" value="MES1918843.1"/>
    <property type="molecule type" value="Genomic_DNA"/>
</dbReference>
<evidence type="ECO:0000256" key="1">
    <source>
        <dbReference type="SAM" id="Phobius"/>
    </source>
</evidence>
<sequence>MDNIQNLIRFVHKTEIYQSESLASDINQAAWLLLEKKMSPGKLLERRDELVEEVSRGFYSMWGKKTYKSSSDLFLNEITDMIRHYRSCHEISILLAKALELFVNKGAFENSVEVTFIFSKMHSVYYEHHFWFLRKFTHDLEALLGSKIVFDVTESSRHSILDLKLKLRIHNLSEDKIKRSLLELGITEEVDNENAFDKAAGDFFFPLSWFNNDQNLILRVMSSYDDDETRRRLNKAFTDEGSSCVVGRKDKTNHVYTFTVKDATAEVLNGLLSHSKMHFVVLDFRKYSLSDENEILSKLNSIKTLLLADDPDYRKILKKLLEELLQWSDLTVNIDDADKHDIKSVMKWVITTLLVLTKQLEPKHKFSFLSHHNKARDAIFDKKEKTSQDTHSIYLEQLKCTQEKEGLHHISQNKTYRRNSALVTNSSQTQDKMNHPFKSALELTELCIGNNVDSVLYEDLCMHIFVAVIWGDELHVYRKTIRDFEGKQVPNDATIYTISIFGMHHQYKDFDFQPFLCAKIGTDEIRVIALEKKSAGLFKKSIYVAKVAVRAEQNRFEQFLKRHYSTFLDKLENVYVEKIPPIPNIRKGKQSKKLQKYVKENSRPISFLKRASIALDWRTEIDYSMDSWFAQEFQRLRFVEGVQNEEMQQLFDSGDNKKIVELIVNRYGDATVKSEELLETRDLEKFLIEAMVTCVENGFKDHEAPFLKLFLLYRHHFPDACRKENTDKNTHTYESNAVAVQTFSVKLESKLKMCWVSFLNLFFWIAIFYWTSTIMAVGIQWQSLYCCLFGLSLIPASALLNQFLNQMGIKKKIKSMSYVMSYEDKCYLNKLGSKKIKSQYWKHLVQNYIIAMMIILFYGIVSHYLPFKYIIFLSRLPRNLLNGDGLN</sequence>
<gene>
    <name evidence="2" type="ORF">MHBO_000741</name>
</gene>
<keyword evidence="1" id="KW-0812">Transmembrane</keyword>
<reference evidence="2 3" key="1">
    <citation type="journal article" date="2024" name="BMC Biol.">
        <title>Comparative genomics of Ascetosporea gives new insight into the evolutionary basis for animal parasitism in Rhizaria.</title>
        <authorList>
            <person name="Hiltunen Thoren M."/>
            <person name="Onut-Brannstrom I."/>
            <person name="Alfjorden A."/>
            <person name="Peckova H."/>
            <person name="Swords F."/>
            <person name="Hooper C."/>
            <person name="Holzer A.S."/>
            <person name="Bass D."/>
            <person name="Burki F."/>
        </authorList>
    </citation>
    <scope>NUCLEOTIDE SEQUENCE [LARGE SCALE GENOMIC DNA]</scope>
    <source>
        <strain evidence="2">20-A016</strain>
    </source>
</reference>
<keyword evidence="1" id="KW-0472">Membrane</keyword>